<name>A0A4S4MKG0_9APHY</name>
<dbReference type="Proteomes" id="UP000308730">
    <property type="component" value="Unassembled WGS sequence"/>
</dbReference>
<reference evidence="2 3" key="1">
    <citation type="submission" date="2019-02" db="EMBL/GenBank/DDBJ databases">
        <title>Genome sequencing of the rare red list fungi Antrodiella citrinella (Flaviporus citrinellus).</title>
        <authorList>
            <person name="Buettner E."/>
            <person name="Kellner H."/>
        </authorList>
    </citation>
    <scope>NUCLEOTIDE SEQUENCE [LARGE SCALE GENOMIC DNA]</scope>
    <source>
        <strain evidence="2 3">DSM 108506</strain>
    </source>
</reference>
<dbReference type="EMBL" id="SGPM01000367">
    <property type="protein sequence ID" value="THH26304.1"/>
    <property type="molecule type" value="Genomic_DNA"/>
</dbReference>
<dbReference type="AlphaFoldDB" id="A0A4S4MKG0"/>
<gene>
    <name evidence="2" type="ORF">EUX98_g7883</name>
</gene>
<evidence type="ECO:0000313" key="3">
    <source>
        <dbReference type="Proteomes" id="UP000308730"/>
    </source>
</evidence>
<feature type="compositionally biased region" description="Pro residues" evidence="1">
    <location>
        <begin position="22"/>
        <end position="42"/>
    </location>
</feature>
<comment type="caution">
    <text evidence="2">The sequence shown here is derived from an EMBL/GenBank/DDBJ whole genome shotgun (WGS) entry which is preliminary data.</text>
</comment>
<proteinExistence type="predicted"/>
<accession>A0A4S4MKG0</accession>
<dbReference type="SUPFAM" id="SSF55347">
    <property type="entry name" value="Glyceraldehyde-3-phosphate dehydrogenase-like, C-terminal domain"/>
    <property type="match status" value="1"/>
</dbReference>
<feature type="region of interest" description="Disordered" evidence="1">
    <location>
        <begin position="11"/>
        <end position="42"/>
    </location>
</feature>
<evidence type="ECO:0000313" key="2">
    <source>
        <dbReference type="EMBL" id="THH26304.1"/>
    </source>
</evidence>
<protein>
    <submittedName>
        <fullName evidence="2">Uncharacterized protein</fullName>
    </submittedName>
</protein>
<sequence length="161" mass="17388">MTELYSLIKRNYDPSLSDQPTYSPPGDPPTALPSPNDPPPLRFHPAVQRFKDIMDGGVLGAVKSIEVKLHAVEGPPADMRYEFALGGGYTVMEMRYLAGATPRRPLPPSVPSNPDVDHAMSATLGFASIPSNPSLSNVSARISASLSDLLSLGFTPRSWRR</sequence>
<organism evidence="2 3">
    <name type="scientific">Antrodiella citrinella</name>
    <dbReference type="NCBI Taxonomy" id="2447956"/>
    <lineage>
        <taxon>Eukaryota</taxon>
        <taxon>Fungi</taxon>
        <taxon>Dikarya</taxon>
        <taxon>Basidiomycota</taxon>
        <taxon>Agaricomycotina</taxon>
        <taxon>Agaricomycetes</taxon>
        <taxon>Polyporales</taxon>
        <taxon>Steccherinaceae</taxon>
        <taxon>Antrodiella</taxon>
    </lineage>
</organism>
<dbReference type="OrthoDB" id="64915at2759"/>
<keyword evidence="3" id="KW-1185">Reference proteome</keyword>
<evidence type="ECO:0000256" key="1">
    <source>
        <dbReference type="SAM" id="MobiDB-lite"/>
    </source>
</evidence>
<dbReference type="Gene3D" id="3.30.360.10">
    <property type="entry name" value="Dihydrodipicolinate Reductase, domain 2"/>
    <property type="match status" value="1"/>
</dbReference>